<dbReference type="EMBL" id="CM041553">
    <property type="protein sequence ID" value="KAI3352257.1"/>
    <property type="molecule type" value="Genomic_DNA"/>
</dbReference>
<evidence type="ECO:0000313" key="1">
    <source>
        <dbReference type="EMBL" id="KAI3352257.1"/>
    </source>
</evidence>
<comment type="caution">
    <text evidence="1">The sequence shown here is derived from an EMBL/GenBank/DDBJ whole genome shotgun (WGS) entry which is preliminary data.</text>
</comment>
<proteinExistence type="predicted"/>
<gene>
    <name evidence="1" type="ORF">L3Q82_005236</name>
</gene>
<dbReference type="Proteomes" id="UP000831701">
    <property type="component" value="Chromosome 23"/>
</dbReference>
<protein>
    <submittedName>
        <fullName evidence="1">Uncharacterized protein</fullName>
    </submittedName>
</protein>
<accession>A0ACB8V9A6</accession>
<keyword evidence="2" id="KW-1185">Reference proteome</keyword>
<sequence>MSPPLDVHEQPAVPSSSSVMAAVIQAHSQPGGIALALSIALRPDPLSGITPLCLHGHTAAPVLASFRIHHRAQLMELTANSVSAGLRDSGEEVILKEEEEEDCQVNATDVCRHAMVSDLELDELEDSRTEISKVTKKQTTWAVNCFVGWLESQGLQVNLSTVGKTELNGLLRHFYGSVRNGKGELYGVASYIALRAGLNRYFKEPPVNRPVCLMRDAEFTSANKVFLGVLKRIRKSGRDITSHHQALSPSDIQILIRSHVMDINTPRGLLNKVWFDIQVHFGRRGKQANRNLKPDSFAVRKDDGGLRYCTLSFSDEAKNHNERGRCSMFEKPGSEFCPITSLLKYLSKLPSNAVALYLQPKKELTDEVWYSHVPLGVNYLGSMLARMCKEAGTSVVYTNHCIRSTAFHQLCDTGLEGREMSPVGMCRSESSLQGHSTPALMSRKQQNKILPESDPAGPAGLDLNHDEFFEDVPFLQPPSNQNYVPDAVLPPGEPWLHGGPSRAVLSLPSCLCLCRNSGCEMSSPGSCSEEQMGEMKVYAKCHLQQGVMFGPFVGEVCKGQMPSNLKYAWAIRDDAVFVYVDASDENKSNWMRYVTYTSSEEEHNLVVFQFYRHIYYRVSQPITEGAELRVWIGKDYATLLGLGTDAASDSGLVPGSVFPSSLISFPSPGSHLLEKYDFMPGTEKLLSNPNATQNSPWYFFGFEPDPTGRPLDRNTAVCKLCVEHVGCGGGAADLQNHLTNKHHIRPRDVNKDRSLTTGQQRSLPLMANSGLVSTLPLVLSTHVTDAIANFLIMDLHPPALVEGEGFKQLIHTLLPSYKDLPSPCQLENLLKEHHAKGKTSVAQLLRRKIGSLENEEMSDYTAPIEFEPRRRGRPPSQRREVPHFVTLSVDVWFHNWQGSTERYLTLWAHYIDSNFRFRNLALATQRLTECGVKDYNLRAVEAQVKSMAQEWGISQPNLVLLGGEERSKMRPRTVKGGEASGSAPHPNSTTFLERDDSVSPEEPHGSEHSHFSDGLPYVPCFFSAVQGCIKEVMSHPVISKTLSQFQGILLTLFLPIVQNKGSYQHLAQTLLQTLRKQEQAELKSWAHSWPAWNKLYPLLSTLIKHKSLFCDMIKEIKGEGFSKEDTSSELSSSGGCHANSTSSPSSTLRSEWKVLEDLCSVLKPLDVACRTLAKEAFPRLSLIKPILTGLLSRHLVSRPGDSSSILKEVKRMMRRSLASCYDNPVVNRVLSIACSLDPQFHGLGFMEEKEQMAIFDWLKKEAVRVVKEDRRRNHGKGQSRSKRSPSPGSLESECDYLRRSKRLKESCPINFREQEEEDEEEEESDAEEADESELADPGSQGGLSGMEFLLGDLFCTAPRSRQSSVEESIDMEMSVFRADKGASLGVEPLQWWRTKAVQFPLLATVARAYLAAPAVVGSAAKNFVQEGAGATYRKRANVPPESLDSILFLHHNHMPSTESGHTAVRNDDKNSGIEKVP</sequence>
<evidence type="ECO:0000313" key="2">
    <source>
        <dbReference type="Proteomes" id="UP000831701"/>
    </source>
</evidence>
<name>A0ACB8V9A6_9TELE</name>
<organism evidence="1 2">
    <name type="scientific">Scortum barcoo</name>
    <name type="common">barcoo grunter</name>
    <dbReference type="NCBI Taxonomy" id="214431"/>
    <lineage>
        <taxon>Eukaryota</taxon>
        <taxon>Metazoa</taxon>
        <taxon>Chordata</taxon>
        <taxon>Craniata</taxon>
        <taxon>Vertebrata</taxon>
        <taxon>Euteleostomi</taxon>
        <taxon>Actinopterygii</taxon>
        <taxon>Neopterygii</taxon>
        <taxon>Teleostei</taxon>
        <taxon>Neoteleostei</taxon>
        <taxon>Acanthomorphata</taxon>
        <taxon>Eupercaria</taxon>
        <taxon>Centrarchiformes</taxon>
        <taxon>Terapontoidei</taxon>
        <taxon>Terapontidae</taxon>
        <taxon>Scortum</taxon>
    </lineage>
</organism>
<reference evidence="1" key="1">
    <citation type="submission" date="2022-04" db="EMBL/GenBank/DDBJ databases">
        <title>Jade perch genome.</title>
        <authorList>
            <person name="Chao B."/>
        </authorList>
    </citation>
    <scope>NUCLEOTIDE SEQUENCE</scope>
    <source>
        <strain evidence="1">CB-2022</strain>
    </source>
</reference>